<dbReference type="EMBL" id="OX365927">
    <property type="protein sequence ID" value="CAI4053874.1"/>
    <property type="molecule type" value="Genomic_DNA"/>
</dbReference>
<sequence length="272" mass="31334">MATACIFQPSLLDVNASNEPSNMVRKRRKIQQPQPGSLLRENKLQPQILLRNLNHCYVLSLYKEITCQLIAEILHRKISKIWGKVYIPSYELISDNHGNQLYVEQSVDENKLASEIMKRLNPNLIDSEATQILFDDYHLELSHMRDGISITSLSDRFHKELFFNNAVTGTFKLCGTSICADSGGTVYGVMQFEIPIDGNNLQAEHTCSGFSTSHSQMEEPNDTEQEIRAFSISRQNQENIIRREITRRLKGHEELYRHRRNIRSASKRKAKK</sequence>
<dbReference type="Proteomes" id="UP001162090">
    <property type="component" value="Chromosome 16"/>
</dbReference>
<accession>A0AA35JAK1</accession>
<organism evidence="1 2">
    <name type="scientific">Saccharomyces uvarum</name>
    <name type="common">Yeast</name>
    <name type="synonym">Saccharomyces bayanus var. uvarum</name>
    <dbReference type="NCBI Taxonomy" id="230603"/>
    <lineage>
        <taxon>Eukaryota</taxon>
        <taxon>Fungi</taxon>
        <taxon>Dikarya</taxon>
        <taxon>Ascomycota</taxon>
        <taxon>Saccharomycotina</taxon>
        <taxon>Saccharomycetes</taxon>
        <taxon>Saccharomycetales</taxon>
        <taxon>Saccharomycetaceae</taxon>
        <taxon>Saccharomyces</taxon>
    </lineage>
</organism>
<name>A0AA35JAK1_SACUV</name>
<proteinExistence type="predicted"/>
<protein>
    <submittedName>
        <fullName evidence="1">Uncharacterized protein</fullName>
    </submittedName>
</protein>
<evidence type="ECO:0000313" key="1">
    <source>
        <dbReference type="EMBL" id="CAI4053874.1"/>
    </source>
</evidence>
<gene>
    <name evidence="1" type="primary">SUVC16G4190</name>
    <name evidence="1" type="ORF">SUVC_16G4190</name>
</gene>
<evidence type="ECO:0000313" key="2">
    <source>
        <dbReference type="Proteomes" id="UP001162090"/>
    </source>
</evidence>
<dbReference type="AlphaFoldDB" id="A0AA35JAK1"/>
<reference evidence="1" key="1">
    <citation type="submission" date="2022-10" db="EMBL/GenBank/DDBJ databases">
        <authorList>
            <person name="Byrne P K."/>
        </authorList>
    </citation>
    <scope>NUCLEOTIDE SEQUENCE</scope>
    <source>
        <strain evidence="1">CBS7001</strain>
    </source>
</reference>